<gene>
    <name evidence="2" type="ORF">ALC53_13339</name>
</gene>
<dbReference type="AlphaFoldDB" id="A0A195AW84"/>
<accession>A0A195AW84</accession>
<dbReference type="EMBL" id="KQ976731">
    <property type="protein sequence ID" value="KYM76312.1"/>
    <property type="molecule type" value="Genomic_DNA"/>
</dbReference>
<feature type="domain" description="CHK kinase-like" evidence="1">
    <location>
        <begin position="103"/>
        <end position="295"/>
    </location>
</feature>
<name>A0A195AW84_9HYME</name>
<sequence>MLLKAPHEREDMQNENPMLLEIEDLASLDHMYDLDHSILALRGIARFHVASVAFCEKIIEMDVFHIEMLMMSDTLDKMNKLLGPKHRLSAKILYMQNENPTFLVMEDLASLDFRMADRLSGLDLDHSILVLHGLARFHAASVALCEKEPKQKEMYLKGIINSQHPAEMKDIFIKSTKALADEIMNWPEVKKYSKKIAKLSDHIYQIGVTAFKMCEDEFNVINHGDCNVNNMLFKYDNNGKPIDQIFVDFQLCVYASPALDLLYFLNSSVSFDVIENKRDILLNEYLGILSTTMKQLNCKTQPLTMKELKTALKRKAGYGMMTSFTALQFMLCHKTEAKDLDEMLGTGTYINPGLKNESYKKILIRRLPLYDEWGLLDL</sequence>
<protein>
    <recommendedName>
        <fullName evidence="1">CHK kinase-like domain-containing protein</fullName>
    </recommendedName>
</protein>
<dbReference type="Pfam" id="PF02958">
    <property type="entry name" value="EcKL"/>
    <property type="match status" value="1"/>
</dbReference>
<dbReference type="Gene3D" id="3.90.1200.10">
    <property type="match status" value="1"/>
</dbReference>
<dbReference type="InterPro" id="IPR015897">
    <property type="entry name" value="CHK_kinase-like"/>
</dbReference>
<evidence type="ECO:0000259" key="1">
    <source>
        <dbReference type="SMART" id="SM00587"/>
    </source>
</evidence>
<dbReference type="PANTHER" id="PTHR11012:SF56">
    <property type="entry name" value="CHK KINASE-LIKE DOMAIN-CONTAINING PROTEIN-RELATED"/>
    <property type="match status" value="1"/>
</dbReference>
<dbReference type="STRING" id="520822.A0A195AW84"/>
<organism evidence="2 3">
    <name type="scientific">Atta colombica</name>
    <dbReference type="NCBI Taxonomy" id="520822"/>
    <lineage>
        <taxon>Eukaryota</taxon>
        <taxon>Metazoa</taxon>
        <taxon>Ecdysozoa</taxon>
        <taxon>Arthropoda</taxon>
        <taxon>Hexapoda</taxon>
        <taxon>Insecta</taxon>
        <taxon>Pterygota</taxon>
        <taxon>Neoptera</taxon>
        <taxon>Endopterygota</taxon>
        <taxon>Hymenoptera</taxon>
        <taxon>Apocrita</taxon>
        <taxon>Aculeata</taxon>
        <taxon>Formicoidea</taxon>
        <taxon>Formicidae</taxon>
        <taxon>Myrmicinae</taxon>
        <taxon>Atta</taxon>
    </lineage>
</organism>
<evidence type="ECO:0000313" key="3">
    <source>
        <dbReference type="Proteomes" id="UP000078540"/>
    </source>
</evidence>
<keyword evidence="3" id="KW-1185">Reference proteome</keyword>
<dbReference type="PANTHER" id="PTHR11012">
    <property type="entry name" value="PROTEIN KINASE-LIKE DOMAIN-CONTAINING"/>
    <property type="match status" value="1"/>
</dbReference>
<dbReference type="Proteomes" id="UP000078540">
    <property type="component" value="Unassembled WGS sequence"/>
</dbReference>
<proteinExistence type="predicted"/>
<dbReference type="SUPFAM" id="SSF56112">
    <property type="entry name" value="Protein kinase-like (PK-like)"/>
    <property type="match status" value="1"/>
</dbReference>
<dbReference type="InterPro" id="IPR011009">
    <property type="entry name" value="Kinase-like_dom_sf"/>
</dbReference>
<reference evidence="2 3" key="1">
    <citation type="submission" date="2015-09" db="EMBL/GenBank/DDBJ databases">
        <title>Atta colombica WGS genome.</title>
        <authorList>
            <person name="Nygaard S."/>
            <person name="Hu H."/>
            <person name="Boomsma J."/>
            <person name="Zhang G."/>
        </authorList>
    </citation>
    <scope>NUCLEOTIDE SEQUENCE [LARGE SCALE GENOMIC DNA]</scope>
    <source>
        <strain evidence="2">Treedump-2</strain>
        <tissue evidence="2">Whole body</tissue>
    </source>
</reference>
<dbReference type="InterPro" id="IPR004119">
    <property type="entry name" value="EcKL"/>
</dbReference>
<evidence type="ECO:0000313" key="2">
    <source>
        <dbReference type="EMBL" id="KYM76312.1"/>
    </source>
</evidence>
<dbReference type="SMART" id="SM00587">
    <property type="entry name" value="CHK"/>
    <property type="match status" value="1"/>
</dbReference>